<dbReference type="InterPro" id="IPR041408">
    <property type="entry name" value="Hcp_Tssd"/>
</dbReference>
<evidence type="ECO:0000313" key="1">
    <source>
        <dbReference type="EMBL" id="SFJ32263.1"/>
    </source>
</evidence>
<protein>
    <submittedName>
        <fullName evidence="1">Uncharacterized protein</fullName>
    </submittedName>
</protein>
<organism evidence="1 2">
    <name type="scientific">Olleya namhaensis</name>
    <dbReference type="NCBI Taxonomy" id="1144750"/>
    <lineage>
        <taxon>Bacteria</taxon>
        <taxon>Pseudomonadati</taxon>
        <taxon>Bacteroidota</taxon>
        <taxon>Flavobacteriia</taxon>
        <taxon>Flavobacteriales</taxon>
        <taxon>Flavobacteriaceae</taxon>
    </lineage>
</organism>
<name>A0A1I3QDQ9_9FLAO</name>
<proteinExistence type="predicted"/>
<dbReference type="Pfam" id="PF17642">
    <property type="entry name" value="TssD"/>
    <property type="match status" value="1"/>
</dbReference>
<accession>A0A1I3QDQ9</accession>
<gene>
    <name evidence="1" type="ORF">SAMN05443431_106103</name>
</gene>
<evidence type="ECO:0000313" key="2">
    <source>
        <dbReference type="Proteomes" id="UP000199559"/>
    </source>
</evidence>
<dbReference type="AlphaFoldDB" id="A0A1I3QDQ9"/>
<reference evidence="2" key="1">
    <citation type="submission" date="2016-10" db="EMBL/GenBank/DDBJ databases">
        <authorList>
            <person name="Varghese N."/>
            <person name="Submissions S."/>
        </authorList>
    </citation>
    <scope>NUCLEOTIDE SEQUENCE [LARGE SCALE GENOMIC DNA]</scope>
    <source>
        <strain evidence="2">DSM 28881</strain>
    </source>
</reference>
<keyword evidence="2" id="KW-1185">Reference proteome</keyword>
<dbReference type="RefSeq" id="WP_090840353.1">
    <property type="nucleotide sequence ID" value="NZ_CANKYB010000003.1"/>
</dbReference>
<dbReference type="EMBL" id="FORM01000006">
    <property type="protein sequence ID" value="SFJ32263.1"/>
    <property type="molecule type" value="Genomic_DNA"/>
</dbReference>
<dbReference type="GO" id="GO:0033104">
    <property type="term" value="C:type VI protein secretion system complex"/>
    <property type="evidence" value="ECO:0007669"/>
    <property type="project" value="InterPro"/>
</dbReference>
<dbReference type="Proteomes" id="UP000199559">
    <property type="component" value="Unassembled WGS sequence"/>
</dbReference>
<sequence length="133" mass="15228">METSDNNTKIELLIRKDNTTEKLFALSQCDYNFSTHYYQEEQDRMPIEVNLSGGIKEAIDPLFIQWISNQPGKWSGSLKIYHDNSDQPTIELVFEEAVATGCSQSFTEYNTQLNEAYFNTILKGVVYNSIPLS</sequence>